<organism evidence="2">
    <name type="scientific">marine metagenome</name>
    <dbReference type="NCBI Taxonomy" id="408172"/>
    <lineage>
        <taxon>unclassified sequences</taxon>
        <taxon>metagenomes</taxon>
        <taxon>ecological metagenomes</taxon>
    </lineage>
</organism>
<evidence type="ECO:0000313" key="2">
    <source>
        <dbReference type="EMBL" id="SVE43294.1"/>
    </source>
</evidence>
<evidence type="ECO:0000259" key="1">
    <source>
        <dbReference type="Pfam" id="PF01653"/>
    </source>
</evidence>
<dbReference type="Pfam" id="PF01653">
    <property type="entry name" value="DNA_ligase_aden"/>
    <property type="match status" value="1"/>
</dbReference>
<sequence>MLSKKKVEEIANQNVLIDALSDDELAEFCIIANQMYRDGKPIVSDQDYDFVFQAALAKRLPNHPFLQKLESEHEGFAEEKVKLPERMLSTDKAYSWGEIQKWLERITKSAEEIDLSPNDVLIKGTAKLDGFAGYDDGAKLYTRGDGNKGSDITRAFERGLAVYNDSERGQGAGEIVVKRSYFETHLSKHFEHPRNFQSSLIKEKELDQFAEKAIADKAALFVPFSQLPQWS</sequence>
<feature type="non-terminal residue" evidence="2">
    <location>
        <position position="231"/>
    </location>
</feature>
<gene>
    <name evidence="2" type="ORF">METZ01_LOCUS496148</name>
</gene>
<proteinExistence type="predicted"/>
<dbReference type="GO" id="GO:0003911">
    <property type="term" value="F:DNA ligase (NAD+) activity"/>
    <property type="evidence" value="ECO:0007669"/>
    <property type="project" value="InterPro"/>
</dbReference>
<feature type="domain" description="NAD-dependent DNA ligase adenylation" evidence="1">
    <location>
        <begin position="80"/>
        <end position="157"/>
    </location>
</feature>
<reference evidence="2" key="1">
    <citation type="submission" date="2018-05" db="EMBL/GenBank/DDBJ databases">
        <authorList>
            <person name="Lanie J.A."/>
            <person name="Ng W.-L."/>
            <person name="Kazmierczak K.M."/>
            <person name="Andrzejewski T.M."/>
            <person name="Davidsen T.M."/>
            <person name="Wayne K.J."/>
            <person name="Tettelin H."/>
            <person name="Glass J.I."/>
            <person name="Rusch D."/>
            <person name="Podicherti R."/>
            <person name="Tsui H.-C.T."/>
            <person name="Winkler M.E."/>
        </authorList>
    </citation>
    <scope>NUCLEOTIDE SEQUENCE</scope>
</reference>
<name>A0A383DG31_9ZZZZ</name>
<dbReference type="Gene3D" id="3.30.470.30">
    <property type="entry name" value="DNA ligase/mRNA capping enzyme"/>
    <property type="match status" value="1"/>
</dbReference>
<dbReference type="InterPro" id="IPR013839">
    <property type="entry name" value="DNAligase_adenylation"/>
</dbReference>
<protein>
    <recommendedName>
        <fullName evidence="1">NAD-dependent DNA ligase adenylation domain-containing protein</fullName>
    </recommendedName>
</protein>
<dbReference type="EMBL" id="UINC01216929">
    <property type="protein sequence ID" value="SVE43294.1"/>
    <property type="molecule type" value="Genomic_DNA"/>
</dbReference>
<dbReference type="SUPFAM" id="SSF56091">
    <property type="entry name" value="DNA ligase/mRNA capping enzyme, catalytic domain"/>
    <property type="match status" value="1"/>
</dbReference>
<accession>A0A383DG31</accession>
<dbReference type="AlphaFoldDB" id="A0A383DG31"/>